<feature type="transmembrane region" description="Helical" evidence="4">
    <location>
        <begin position="139"/>
        <end position="158"/>
    </location>
</feature>
<evidence type="ECO:0000313" key="7">
    <source>
        <dbReference type="Proteomes" id="UP000234145"/>
    </source>
</evidence>
<dbReference type="PROSITE" id="PS50850">
    <property type="entry name" value="MFS"/>
    <property type="match status" value="1"/>
</dbReference>
<dbReference type="AlphaFoldDB" id="A0A2H9PAY7"/>
<dbReference type="EMBL" id="PFMS01000112">
    <property type="protein sequence ID" value="PIZ14987.1"/>
    <property type="molecule type" value="Genomic_DNA"/>
</dbReference>
<feature type="transmembrane region" description="Helical" evidence="4">
    <location>
        <begin position="35"/>
        <end position="53"/>
    </location>
</feature>
<keyword evidence="2 4" id="KW-1133">Transmembrane helix</keyword>
<name>A0A2H9PAY7_9BACT</name>
<feature type="transmembrane region" description="Helical" evidence="4">
    <location>
        <begin position="109"/>
        <end position="127"/>
    </location>
</feature>
<feature type="domain" description="Major facilitator superfamily (MFS) profile" evidence="5">
    <location>
        <begin position="1"/>
        <end position="282"/>
    </location>
</feature>
<feature type="transmembrane region" description="Helical" evidence="4">
    <location>
        <begin position="228"/>
        <end position="251"/>
    </location>
</feature>
<keyword evidence="3 4" id="KW-0472">Membrane</keyword>
<proteinExistence type="predicted"/>
<dbReference type="Gene3D" id="1.20.1250.20">
    <property type="entry name" value="MFS general substrate transporter like domains"/>
    <property type="match status" value="2"/>
</dbReference>
<dbReference type="Pfam" id="PF07690">
    <property type="entry name" value="MFS_1"/>
    <property type="match status" value="2"/>
</dbReference>
<feature type="transmembrane region" description="Helical" evidence="4">
    <location>
        <begin position="170"/>
        <end position="188"/>
    </location>
</feature>
<dbReference type="CDD" id="cd17370">
    <property type="entry name" value="MFS_MJ1317_like"/>
    <property type="match status" value="1"/>
</dbReference>
<dbReference type="PANTHER" id="PTHR23518:SF2">
    <property type="entry name" value="MAJOR FACILITATOR SUPERFAMILY TRANSPORTER"/>
    <property type="match status" value="1"/>
</dbReference>
<comment type="caution">
    <text evidence="6">The sequence shown here is derived from an EMBL/GenBank/DDBJ whole genome shotgun (WGS) entry which is preliminary data.</text>
</comment>
<dbReference type="InterPro" id="IPR011701">
    <property type="entry name" value="MFS"/>
</dbReference>
<dbReference type="PANTHER" id="PTHR23518">
    <property type="entry name" value="C-METHYLTRANSFERASE"/>
    <property type="match status" value="1"/>
</dbReference>
<feature type="transmembrane region" description="Helical" evidence="4">
    <location>
        <begin position="59"/>
        <end position="80"/>
    </location>
</feature>
<evidence type="ECO:0000313" key="6">
    <source>
        <dbReference type="EMBL" id="PIZ14987.1"/>
    </source>
</evidence>
<evidence type="ECO:0000256" key="3">
    <source>
        <dbReference type="ARBA" id="ARBA00023136"/>
    </source>
</evidence>
<dbReference type="GO" id="GO:0022857">
    <property type="term" value="F:transmembrane transporter activity"/>
    <property type="evidence" value="ECO:0007669"/>
    <property type="project" value="InterPro"/>
</dbReference>
<feature type="transmembrane region" description="Helical" evidence="4">
    <location>
        <begin position="194"/>
        <end position="216"/>
    </location>
</feature>
<dbReference type="SUPFAM" id="SSF103473">
    <property type="entry name" value="MFS general substrate transporter"/>
    <property type="match status" value="1"/>
</dbReference>
<feature type="transmembrane region" description="Helical" evidence="4">
    <location>
        <begin position="257"/>
        <end position="279"/>
    </location>
</feature>
<reference evidence="7" key="1">
    <citation type="submission" date="2017-09" db="EMBL/GenBank/DDBJ databases">
        <title>Depth-based differentiation of microbial function through sediment-hosted aquifers and enrichment of novel symbionts in the deep terrestrial subsurface.</title>
        <authorList>
            <person name="Probst A.J."/>
            <person name="Ladd B."/>
            <person name="Jarett J.K."/>
            <person name="Geller-Mcgrath D.E."/>
            <person name="Sieber C.M.K."/>
            <person name="Emerson J.B."/>
            <person name="Anantharaman K."/>
            <person name="Thomas B.C."/>
            <person name="Malmstrom R."/>
            <person name="Stieglmeier M."/>
            <person name="Klingl A."/>
            <person name="Woyke T."/>
            <person name="Ryan C.M."/>
            <person name="Banfield J.F."/>
        </authorList>
    </citation>
    <scope>NUCLEOTIDE SEQUENCE [LARGE SCALE GENOMIC DNA]</scope>
</reference>
<evidence type="ECO:0000256" key="2">
    <source>
        <dbReference type="ARBA" id="ARBA00022989"/>
    </source>
</evidence>
<sequence length="282" mass="31236">MDRSGKGMRTSPRDALIADSCPECERGRAFGFHRAMDTSGAVAGPLLAFFLFSKAGMNYRSIFLISVVPAIVAVLLVLMVREKRWIGAGVQNLQDKSVNEKLPADFKKFLFVLGLFTLGNSSDAFLILRANNVGVSPMFIPILWLTFNSTYAVSSLPSGIASDRIGSKRVITYGFLIYALVYFGFAFASFQYQAWLFFIIYGFYYGLTDGVSRSFVSKMILPQHRATAFGIYHAVVGLIALPASLLMGFLWDWRGPRIAFMFGMSLALISALLLATFNLKEK</sequence>
<protein>
    <submittedName>
        <fullName evidence="6">MFS transporter</fullName>
    </submittedName>
</protein>
<dbReference type="Proteomes" id="UP000234145">
    <property type="component" value="Unassembled WGS sequence"/>
</dbReference>
<evidence type="ECO:0000256" key="1">
    <source>
        <dbReference type="ARBA" id="ARBA00022692"/>
    </source>
</evidence>
<keyword evidence="1 4" id="KW-0812">Transmembrane</keyword>
<evidence type="ECO:0000256" key="4">
    <source>
        <dbReference type="SAM" id="Phobius"/>
    </source>
</evidence>
<dbReference type="InterPro" id="IPR020846">
    <property type="entry name" value="MFS_dom"/>
</dbReference>
<organism evidence="6 7">
    <name type="scientific">Candidatus Desantisbacteria bacterium CG_4_10_14_0_8_um_filter_39_17</name>
    <dbReference type="NCBI Taxonomy" id="1974542"/>
    <lineage>
        <taxon>Bacteria</taxon>
        <taxon>Candidatus Desantisiibacteriota</taxon>
    </lineage>
</organism>
<dbReference type="InterPro" id="IPR036259">
    <property type="entry name" value="MFS_trans_sf"/>
</dbReference>
<gene>
    <name evidence="6" type="ORF">COY51_06760</name>
</gene>
<accession>A0A2H9PAY7</accession>
<evidence type="ECO:0000259" key="5">
    <source>
        <dbReference type="PROSITE" id="PS50850"/>
    </source>
</evidence>